<dbReference type="GO" id="GO:0006401">
    <property type="term" value="P:RNA catabolic process"/>
    <property type="evidence" value="ECO:0007669"/>
    <property type="project" value="TreeGrafter"/>
</dbReference>
<evidence type="ECO:0000313" key="5">
    <source>
        <dbReference type="EMBL" id="CAF4661210.1"/>
    </source>
</evidence>
<dbReference type="Proteomes" id="UP000663873">
    <property type="component" value="Unassembled WGS sequence"/>
</dbReference>
<dbReference type="Gene3D" id="3.90.730.10">
    <property type="entry name" value="Ribonuclease T2-like"/>
    <property type="match status" value="1"/>
</dbReference>
<name>A0A820JF44_9BILA</name>
<dbReference type="InterPro" id="IPR001568">
    <property type="entry name" value="RNase_T2-like"/>
</dbReference>
<organism evidence="4 6">
    <name type="scientific">Rotaria socialis</name>
    <dbReference type="NCBI Taxonomy" id="392032"/>
    <lineage>
        <taxon>Eukaryota</taxon>
        <taxon>Metazoa</taxon>
        <taxon>Spiralia</taxon>
        <taxon>Gnathifera</taxon>
        <taxon>Rotifera</taxon>
        <taxon>Eurotatoria</taxon>
        <taxon>Bdelloidea</taxon>
        <taxon>Philodinida</taxon>
        <taxon>Philodinidae</taxon>
        <taxon>Rotaria</taxon>
    </lineage>
</organism>
<keyword evidence="3" id="KW-0812">Transmembrane</keyword>
<dbReference type="GO" id="GO:0003723">
    <property type="term" value="F:RNA binding"/>
    <property type="evidence" value="ECO:0007669"/>
    <property type="project" value="InterPro"/>
</dbReference>
<evidence type="ECO:0000256" key="2">
    <source>
        <dbReference type="RuleBase" id="RU004328"/>
    </source>
</evidence>
<dbReference type="InterPro" id="IPR036430">
    <property type="entry name" value="RNase_T2-like_sf"/>
</dbReference>
<dbReference type="InterPro" id="IPR018188">
    <property type="entry name" value="RNase_T2_His_AS_1"/>
</dbReference>
<keyword evidence="3" id="KW-1133">Transmembrane helix</keyword>
<evidence type="ECO:0000313" key="6">
    <source>
        <dbReference type="Proteomes" id="UP000663873"/>
    </source>
</evidence>
<reference evidence="4" key="1">
    <citation type="submission" date="2021-02" db="EMBL/GenBank/DDBJ databases">
        <authorList>
            <person name="Nowell W R."/>
        </authorList>
    </citation>
    <scope>NUCLEOTIDE SEQUENCE</scope>
</reference>
<dbReference type="Proteomes" id="UP000663848">
    <property type="component" value="Unassembled WGS sequence"/>
</dbReference>
<dbReference type="EMBL" id="CAJOBP010001984">
    <property type="protein sequence ID" value="CAF4326220.1"/>
    <property type="molecule type" value="Genomic_DNA"/>
</dbReference>
<proteinExistence type="inferred from homology"/>
<comment type="caution">
    <text evidence="4">The sequence shown here is derived from an EMBL/GenBank/DDBJ whole genome shotgun (WGS) entry which is preliminary data.</text>
</comment>
<accession>A0A820JF44</accession>
<dbReference type="Pfam" id="PF00445">
    <property type="entry name" value="Ribonuclease_T2"/>
    <property type="match status" value="1"/>
</dbReference>
<dbReference type="PANTHER" id="PTHR11240:SF22">
    <property type="entry name" value="RIBONUCLEASE T2"/>
    <property type="match status" value="1"/>
</dbReference>
<evidence type="ECO:0000256" key="3">
    <source>
        <dbReference type="SAM" id="Phobius"/>
    </source>
</evidence>
<comment type="similarity">
    <text evidence="1 2">Belongs to the RNase T2 family.</text>
</comment>
<keyword evidence="3" id="KW-0472">Membrane</keyword>
<dbReference type="PROSITE" id="PS00530">
    <property type="entry name" value="RNASE_T2_1"/>
    <property type="match status" value="1"/>
</dbReference>
<dbReference type="AlphaFoldDB" id="A0A820JF44"/>
<gene>
    <name evidence="5" type="ORF">QYT958_LOCUS15501</name>
    <name evidence="4" type="ORF">UJA718_LOCUS14198</name>
</gene>
<sequence length="249" mass="28525">MERQLLGTYECLNHKGLQLIVDAFFTAVICFLALMTIWSRVNAAAIPNSCPLPPQLKAKYDFNWKLKNGEKQNLIAKVAYLKLVLSWSPTYCESLSAANRNKQFQCRNSDSFGLIVHGLWPQAAKPASIDDHPRNCQDDKQLNATLVKRFYCMMPDEYLMQAEWEKHGSCHYATANDYLTTIENFYRSLNIPNIRSMKNSTQAKIRSAFLQSNPKLFSSAIQISMNPPNRLKEVKICYDLKNQLKNCNS</sequence>
<dbReference type="PANTHER" id="PTHR11240">
    <property type="entry name" value="RIBONUCLEASE T2"/>
    <property type="match status" value="1"/>
</dbReference>
<keyword evidence="6" id="KW-1185">Reference proteome</keyword>
<evidence type="ECO:0000313" key="4">
    <source>
        <dbReference type="EMBL" id="CAF4326220.1"/>
    </source>
</evidence>
<dbReference type="EMBL" id="CAJOBR010002164">
    <property type="protein sequence ID" value="CAF4661210.1"/>
    <property type="molecule type" value="Genomic_DNA"/>
</dbReference>
<protein>
    <submittedName>
        <fullName evidence="4">Uncharacterized protein</fullName>
    </submittedName>
</protein>
<feature type="transmembrane region" description="Helical" evidence="3">
    <location>
        <begin position="20"/>
        <end position="41"/>
    </location>
</feature>
<dbReference type="GO" id="GO:0033897">
    <property type="term" value="F:ribonuclease T2 activity"/>
    <property type="evidence" value="ECO:0007669"/>
    <property type="project" value="InterPro"/>
</dbReference>
<evidence type="ECO:0000256" key="1">
    <source>
        <dbReference type="ARBA" id="ARBA00007469"/>
    </source>
</evidence>
<dbReference type="SUPFAM" id="SSF55895">
    <property type="entry name" value="Ribonuclease Rh-like"/>
    <property type="match status" value="1"/>
</dbReference>